<dbReference type="Pfam" id="PF22124">
    <property type="entry name" value="Glyco_hydro_95_cat"/>
    <property type="match status" value="1"/>
</dbReference>
<keyword evidence="5" id="KW-0378">Hydrolase</keyword>
<dbReference type="GeneID" id="54301876"/>
<protein>
    <submittedName>
        <fullName evidence="5">Glycoside hydrolase family 95 protein</fullName>
    </submittedName>
</protein>
<feature type="domain" description="Glycosyl hydrolase family 95 catalytic" evidence="4">
    <location>
        <begin position="301"/>
        <end position="716"/>
    </location>
</feature>
<evidence type="ECO:0000256" key="1">
    <source>
        <dbReference type="SAM" id="SignalP"/>
    </source>
</evidence>
<feature type="domain" description="Glycosyl hydrolase family 95 N-terminal" evidence="2">
    <location>
        <begin position="20"/>
        <end position="269"/>
    </location>
</feature>
<accession>A0A6A6B4Y5</accession>
<gene>
    <name evidence="5" type="ORF">K452DRAFT_321235</name>
</gene>
<dbReference type="SUPFAM" id="SSF48208">
    <property type="entry name" value="Six-hairpin glycosidases"/>
    <property type="match status" value="1"/>
</dbReference>
<organism evidence="5 6">
    <name type="scientific">Aplosporella prunicola CBS 121167</name>
    <dbReference type="NCBI Taxonomy" id="1176127"/>
    <lineage>
        <taxon>Eukaryota</taxon>
        <taxon>Fungi</taxon>
        <taxon>Dikarya</taxon>
        <taxon>Ascomycota</taxon>
        <taxon>Pezizomycotina</taxon>
        <taxon>Dothideomycetes</taxon>
        <taxon>Dothideomycetes incertae sedis</taxon>
        <taxon>Botryosphaeriales</taxon>
        <taxon>Aplosporellaceae</taxon>
        <taxon>Aplosporella</taxon>
    </lineage>
</organism>
<evidence type="ECO:0000259" key="2">
    <source>
        <dbReference type="Pfam" id="PF14498"/>
    </source>
</evidence>
<dbReference type="Pfam" id="PF14498">
    <property type="entry name" value="Glyco_hyd_65N_2"/>
    <property type="match status" value="1"/>
</dbReference>
<dbReference type="OrthoDB" id="2848340at2759"/>
<dbReference type="InterPro" id="IPR027414">
    <property type="entry name" value="GH95_N_dom"/>
</dbReference>
<keyword evidence="1" id="KW-0732">Signal</keyword>
<dbReference type="PIRSF" id="PIRSF007663">
    <property type="entry name" value="UCP007663"/>
    <property type="match status" value="1"/>
</dbReference>
<dbReference type="InterPro" id="IPR054363">
    <property type="entry name" value="GH95_cat"/>
</dbReference>
<dbReference type="GO" id="GO:0004560">
    <property type="term" value="F:alpha-L-fucosidase activity"/>
    <property type="evidence" value="ECO:0007669"/>
    <property type="project" value="InterPro"/>
</dbReference>
<feature type="signal peptide" evidence="1">
    <location>
        <begin position="1"/>
        <end position="17"/>
    </location>
</feature>
<feature type="chain" id="PRO_5025421514" evidence="1">
    <location>
        <begin position="18"/>
        <end position="795"/>
    </location>
</feature>
<evidence type="ECO:0000259" key="3">
    <source>
        <dbReference type="Pfam" id="PF21307"/>
    </source>
</evidence>
<sequence>MRLFVAVGFVVAGAAQAKVLWASTPAEATDVMRQAYPVGNGFLGALPFGAAGKEKVSLNVDSLWSGGPFAASNYTGGNPNTTKYQYLPEIRDTIFRNGAGHVYQLLGDASNYGSFRVLGNLSIAIDGVTSTTAYNRSLDLDTGIHSTSFQANGNTSYTTTIYCSYPDKVCVYRLSSSDRLPTVTVSFENTLAAPELQNPTCGDGFVRLAGVTQLGPPEGMRYDAFAQVVDSHIPLIHCSNTTTGALVIPSSANTTSIELLIAAGTNYDQKKGTREHNFSFKGEDPEPRLRRLISAASKKHKTLLSRHLEDFQSLTHAFSLDLPDTLGSAGLETATLITRYNTTAEGDPYVDSLLFDYARYLLISSARERTLPANLAGKWLETLEGAWADDYHLDINVQMNYWHADQTGLGRLQQGLWDYIEDTIVPRGEETAALLYGAPGWLVHGEVNIFGHTGMKDVEKWADYQAAPAWLMQHVWDHYTYTQNSTWFAAQGYPLLKGVARFWLSQLRPDALTNDSTLVALPCTSPEHGPVTFGCAHYQQLIHQVLHATASASALGHEPDAHFTQAVHTALAALDKGVHVSPQTGALQEWKLPSLESSPDIDPHHRHLSHLTGWHPGHSIASLAQGYSAAPLQAAVRAALLARGNGTAPDADAGWAKLWRAAAWARLNDTAAADALLRYAVGRNFAPNGFSMYSAADPPFQIDANFGLAGAVLSMLVVDLPAAELGRAGGTGTVVLGPAIPGRWAGGSVRGLRLRGGGSVAFTWDAEGVVTEARVEGRSKRLTVVNKRGDVLVEV</sequence>
<dbReference type="Pfam" id="PF21307">
    <property type="entry name" value="Glyco_hydro_95_C"/>
    <property type="match status" value="1"/>
</dbReference>
<dbReference type="InterPro" id="IPR049053">
    <property type="entry name" value="AFCA-like_C"/>
</dbReference>
<name>A0A6A6B4Y5_9PEZI</name>
<dbReference type="Gene3D" id="1.50.10.10">
    <property type="match status" value="1"/>
</dbReference>
<dbReference type="Proteomes" id="UP000799438">
    <property type="component" value="Unassembled WGS sequence"/>
</dbReference>
<dbReference type="PANTHER" id="PTHR31084">
    <property type="entry name" value="ALPHA-L-FUCOSIDASE 2"/>
    <property type="match status" value="1"/>
</dbReference>
<feature type="domain" description="Alpha fucosidase A-like C-terminal" evidence="3">
    <location>
        <begin position="732"/>
        <end position="790"/>
    </location>
</feature>
<dbReference type="InterPro" id="IPR016518">
    <property type="entry name" value="Alpha-L-fucosidase"/>
</dbReference>
<dbReference type="EMBL" id="ML995497">
    <property type="protein sequence ID" value="KAF2138264.1"/>
    <property type="molecule type" value="Genomic_DNA"/>
</dbReference>
<evidence type="ECO:0000313" key="6">
    <source>
        <dbReference type="Proteomes" id="UP000799438"/>
    </source>
</evidence>
<proteinExistence type="predicted"/>
<evidence type="ECO:0000259" key="4">
    <source>
        <dbReference type="Pfam" id="PF22124"/>
    </source>
</evidence>
<evidence type="ECO:0000313" key="5">
    <source>
        <dbReference type="EMBL" id="KAF2138264.1"/>
    </source>
</evidence>
<reference evidence="5" key="1">
    <citation type="journal article" date="2020" name="Stud. Mycol.">
        <title>101 Dothideomycetes genomes: a test case for predicting lifestyles and emergence of pathogens.</title>
        <authorList>
            <person name="Haridas S."/>
            <person name="Albert R."/>
            <person name="Binder M."/>
            <person name="Bloem J."/>
            <person name="Labutti K."/>
            <person name="Salamov A."/>
            <person name="Andreopoulos B."/>
            <person name="Baker S."/>
            <person name="Barry K."/>
            <person name="Bills G."/>
            <person name="Bluhm B."/>
            <person name="Cannon C."/>
            <person name="Castanera R."/>
            <person name="Culley D."/>
            <person name="Daum C."/>
            <person name="Ezra D."/>
            <person name="Gonzalez J."/>
            <person name="Henrissat B."/>
            <person name="Kuo A."/>
            <person name="Liang C."/>
            <person name="Lipzen A."/>
            <person name="Lutzoni F."/>
            <person name="Magnuson J."/>
            <person name="Mondo S."/>
            <person name="Nolan M."/>
            <person name="Ohm R."/>
            <person name="Pangilinan J."/>
            <person name="Park H.-J."/>
            <person name="Ramirez L."/>
            <person name="Alfaro M."/>
            <person name="Sun H."/>
            <person name="Tritt A."/>
            <person name="Yoshinaga Y."/>
            <person name="Zwiers L.-H."/>
            <person name="Turgeon B."/>
            <person name="Goodwin S."/>
            <person name="Spatafora J."/>
            <person name="Crous P."/>
            <person name="Grigoriev I."/>
        </authorList>
    </citation>
    <scope>NUCLEOTIDE SEQUENCE</scope>
    <source>
        <strain evidence="5">CBS 121167</strain>
    </source>
</reference>
<dbReference type="GO" id="GO:0005975">
    <property type="term" value="P:carbohydrate metabolic process"/>
    <property type="evidence" value="ECO:0007669"/>
    <property type="project" value="InterPro"/>
</dbReference>
<dbReference type="AlphaFoldDB" id="A0A6A6B4Y5"/>
<dbReference type="InterPro" id="IPR008928">
    <property type="entry name" value="6-hairpin_glycosidase_sf"/>
</dbReference>
<dbReference type="InterPro" id="IPR012341">
    <property type="entry name" value="6hp_glycosidase-like_sf"/>
</dbReference>
<dbReference type="RefSeq" id="XP_033393977.1">
    <property type="nucleotide sequence ID" value="XM_033544380.1"/>
</dbReference>
<keyword evidence="6" id="KW-1185">Reference proteome</keyword>
<dbReference type="PANTHER" id="PTHR31084:SF3">
    <property type="entry name" value="ALPHA-FUCOSIDASE A"/>
    <property type="match status" value="1"/>
</dbReference>